<evidence type="ECO:0000256" key="1">
    <source>
        <dbReference type="ARBA" id="ARBA00004651"/>
    </source>
</evidence>
<evidence type="ECO:0000256" key="7">
    <source>
        <dbReference type="ARBA" id="ARBA00023136"/>
    </source>
</evidence>
<keyword evidence="6 8" id="KW-1133">Transmembrane helix</keyword>
<evidence type="ECO:0000256" key="2">
    <source>
        <dbReference type="ARBA" id="ARBA00022475"/>
    </source>
</evidence>
<feature type="transmembrane region" description="Helical" evidence="8">
    <location>
        <begin position="127"/>
        <end position="147"/>
    </location>
</feature>
<feature type="transmembrane region" description="Helical" evidence="8">
    <location>
        <begin position="247"/>
        <end position="265"/>
    </location>
</feature>
<dbReference type="InterPro" id="IPR003593">
    <property type="entry name" value="AAA+_ATPase"/>
</dbReference>
<keyword evidence="4" id="KW-0547">Nucleotide-binding</keyword>
<evidence type="ECO:0000256" key="3">
    <source>
        <dbReference type="ARBA" id="ARBA00022692"/>
    </source>
</evidence>
<evidence type="ECO:0000259" key="10">
    <source>
        <dbReference type="PROSITE" id="PS50929"/>
    </source>
</evidence>
<evidence type="ECO:0000256" key="8">
    <source>
        <dbReference type="SAM" id="Phobius"/>
    </source>
</evidence>
<evidence type="ECO:0000259" key="9">
    <source>
        <dbReference type="PROSITE" id="PS50893"/>
    </source>
</evidence>
<dbReference type="InterPro" id="IPR027417">
    <property type="entry name" value="P-loop_NTPase"/>
</dbReference>
<dbReference type="SMART" id="SM00382">
    <property type="entry name" value="AAA"/>
    <property type="match status" value="1"/>
</dbReference>
<feature type="domain" description="ABC transmembrane type-1" evidence="10">
    <location>
        <begin position="23"/>
        <end position="300"/>
    </location>
</feature>
<dbReference type="RefSeq" id="WP_169199380.1">
    <property type="nucleotide sequence ID" value="NZ_WTVH02000010.1"/>
</dbReference>
<dbReference type="Pfam" id="PF00005">
    <property type="entry name" value="ABC_tran"/>
    <property type="match status" value="1"/>
</dbReference>
<dbReference type="Gene3D" id="1.20.1560.10">
    <property type="entry name" value="ABC transporter type 1, transmembrane domain"/>
    <property type="match status" value="1"/>
</dbReference>
<keyword evidence="3 8" id="KW-0812">Transmembrane</keyword>
<keyword evidence="12" id="KW-1185">Reference proteome</keyword>
<dbReference type="InterPro" id="IPR011527">
    <property type="entry name" value="ABC1_TM_dom"/>
</dbReference>
<evidence type="ECO:0000313" key="11">
    <source>
        <dbReference type="EMBL" id="NMF94139.1"/>
    </source>
</evidence>
<dbReference type="SUPFAM" id="SSF52540">
    <property type="entry name" value="P-loop containing nucleoside triphosphate hydrolases"/>
    <property type="match status" value="1"/>
</dbReference>
<dbReference type="InterPro" id="IPR003439">
    <property type="entry name" value="ABC_transporter-like_ATP-bd"/>
</dbReference>
<dbReference type="PROSITE" id="PS00211">
    <property type="entry name" value="ABC_TRANSPORTER_1"/>
    <property type="match status" value="1"/>
</dbReference>
<dbReference type="NCBIfam" id="TIGR01842">
    <property type="entry name" value="type_I_sec_PrtD"/>
    <property type="match status" value="1"/>
</dbReference>
<evidence type="ECO:0000313" key="12">
    <source>
        <dbReference type="Proteomes" id="UP000601990"/>
    </source>
</evidence>
<comment type="subcellular location">
    <subcellularLocation>
        <location evidence="1">Cell membrane</location>
        <topology evidence="1">Multi-pass membrane protein</topology>
    </subcellularLocation>
</comment>
<gene>
    <name evidence="11" type="ORF">GO608_12460</name>
</gene>
<feature type="domain" description="ABC transporter" evidence="9">
    <location>
        <begin position="331"/>
        <end position="566"/>
    </location>
</feature>
<dbReference type="Gene3D" id="3.40.50.300">
    <property type="entry name" value="P-loop containing nucleotide triphosphate hydrolases"/>
    <property type="match status" value="1"/>
</dbReference>
<name>A0ABX1N4D2_9RHOO</name>
<dbReference type="CDD" id="cd03246">
    <property type="entry name" value="ABCC_Protease_Secretion"/>
    <property type="match status" value="1"/>
</dbReference>
<dbReference type="PANTHER" id="PTHR43394:SF1">
    <property type="entry name" value="ATP-BINDING CASSETTE SUB-FAMILY B MEMBER 10, MITOCHONDRIAL"/>
    <property type="match status" value="1"/>
</dbReference>
<keyword evidence="5" id="KW-0067">ATP-binding</keyword>
<dbReference type="PROSITE" id="PS50929">
    <property type="entry name" value="ABC_TM1F"/>
    <property type="match status" value="1"/>
</dbReference>
<dbReference type="PROSITE" id="PS50893">
    <property type="entry name" value="ABC_TRANSPORTER_2"/>
    <property type="match status" value="1"/>
</dbReference>
<dbReference type="SUPFAM" id="SSF90123">
    <property type="entry name" value="ABC transporter transmembrane region"/>
    <property type="match status" value="1"/>
</dbReference>
<evidence type="ECO:0000256" key="5">
    <source>
        <dbReference type="ARBA" id="ARBA00022840"/>
    </source>
</evidence>
<comment type="caution">
    <text evidence="11">The sequence shown here is derived from an EMBL/GenBank/DDBJ whole genome shotgun (WGS) entry which is preliminary data.</text>
</comment>
<feature type="transmembrane region" description="Helical" evidence="8">
    <location>
        <begin position="59"/>
        <end position="76"/>
    </location>
</feature>
<organism evidence="11 12">
    <name type="scientific">Aromatoleum buckelii</name>
    <dbReference type="NCBI Taxonomy" id="200254"/>
    <lineage>
        <taxon>Bacteria</taxon>
        <taxon>Pseudomonadati</taxon>
        <taxon>Pseudomonadota</taxon>
        <taxon>Betaproteobacteria</taxon>
        <taxon>Rhodocyclales</taxon>
        <taxon>Rhodocyclaceae</taxon>
        <taxon>Aromatoleum</taxon>
    </lineage>
</organism>
<feature type="transmembrane region" description="Helical" evidence="8">
    <location>
        <begin position="21"/>
        <end position="39"/>
    </location>
</feature>
<dbReference type="EMBL" id="WTVH01000024">
    <property type="protein sequence ID" value="NMF94139.1"/>
    <property type="molecule type" value="Genomic_DNA"/>
</dbReference>
<dbReference type="InterPro" id="IPR036640">
    <property type="entry name" value="ABC1_TM_sf"/>
</dbReference>
<dbReference type="InterPro" id="IPR039421">
    <property type="entry name" value="Type_1_exporter"/>
</dbReference>
<evidence type="ECO:0000256" key="6">
    <source>
        <dbReference type="ARBA" id="ARBA00022989"/>
    </source>
</evidence>
<dbReference type="PANTHER" id="PTHR43394">
    <property type="entry name" value="ATP-DEPENDENT PERMEASE MDL1, MITOCHONDRIAL"/>
    <property type="match status" value="1"/>
</dbReference>
<dbReference type="InterPro" id="IPR010128">
    <property type="entry name" value="ATPase_T1SS_PrtD-like"/>
</dbReference>
<protein>
    <submittedName>
        <fullName evidence="11">Type I secretion system permease/ATPase</fullName>
    </submittedName>
</protein>
<keyword evidence="2" id="KW-1003">Cell membrane</keyword>
<feature type="transmembrane region" description="Helical" evidence="8">
    <location>
        <begin position="153"/>
        <end position="174"/>
    </location>
</feature>
<evidence type="ECO:0000256" key="4">
    <source>
        <dbReference type="ARBA" id="ARBA00022741"/>
    </source>
</evidence>
<sequence>MIKSLAALLRSPALAGLDRRSLVTVAVASIVINLLIFALPLYSLQVYDRVLTSRSLDTLWLLTLIVAVALSLSALIDTLRARMLLRVGNAYALALGPRLMDASIAHSARLAEPSAQALRDLQTMRSFLTGAHGLVSLIDAPLVPVFLTGVYAMHAGLGSVMLAGMVSLVALALATDGLTGKLLRAAGEAGIDAQRRVEGVMQNAEVVEAMGMRTAMRASWHVAQAESMSLASAAAERAAHLSGVVKAVRLLLNLLLAAAGAWYVIHDEITIGVMVAAGILAARGLAPLEAMIGAWKGFVSTRAALDRINTALEHFPGTESAMSLPVPRGELSVERLVYAPPGAVQPTIKGVSFSLEPGCWLGLIGPSAAGKSTLGKLICGVWQPASGSVRLDGADVFAWNRAEFGRYCGYLPQDVELFAGSIRDNIARFSPADDAEVVAAAQMAGCHHMILRFADGYDTQIGTGGAVLSGGQRQRIGLARALFRQPRLIVLDEPNASLDHEGETALLQAVGRARQGGATIVMISHRPSVLAHVDMLAVLADGQVQQFGPREEVLARLQLPAAARAVPGGRRVGV</sequence>
<dbReference type="Pfam" id="PF00664">
    <property type="entry name" value="ABC_membrane"/>
    <property type="match status" value="1"/>
</dbReference>
<reference evidence="11" key="1">
    <citation type="submission" date="2019-12" db="EMBL/GenBank/DDBJ databases">
        <title>Comparative genomics gives insights into the taxonomy of the Azoarcus-Aromatoleum group and reveals separate origins of nif in the plant-associated Azoarcus and non-plant-associated Aromatoleum sub-groups.</title>
        <authorList>
            <person name="Lafos M."/>
            <person name="Maluk M."/>
            <person name="Batista M."/>
            <person name="Junghare M."/>
            <person name="Carmona M."/>
            <person name="Faoro H."/>
            <person name="Cruz L.M."/>
            <person name="Battistoni F."/>
            <person name="De Souza E."/>
            <person name="Pedrosa F."/>
            <person name="Chen W.-M."/>
            <person name="Poole P.S."/>
            <person name="Dixon R.A."/>
            <person name="James E.K."/>
        </authorList>
    </citation>
    <scope>NUCLEOTIDE SEQUENCE</scope>
    <source>
        <strain evidence="11">U120</strain>
    </source>
</reference>
<dbReference type="InterPro" id="IPR017871">
    <property type="entry name" value="ABC_transporter-like_CS"/>
</dbReference>
<proteinExistence type="predicted"/>
<dbReference type="Proteomes" id="UP000601990">
    <property type="component" value="Unassembled WGS sequence"/>
</dbReference>
<accession>A0ABX1N4D2</accession>
<keyword evidence="7 8" id="KW-0472">Membrane</keyword>